<organism evidence="1 2">
    <name type="scientific">Dentiscutata erythropus</name>
    <dbReference type="NCBI Taxonomy" id="1348616"/>
    <lineage>
        <taxon>Eukaryota</taxon>
        <taxon>Fungi</taxon>
        <taxon>Fungi incertae sedis</taxon>
        <taxon>Mucoromycota</taxon>
        <taxon>Glomeromycotina</taxon>
        <taxon>Glomeromycetes</taxon>
        <taxon>Diversisporales</taxon>
        <taxon>Gigasporaceae</taxon>
        <taxon>Dentiscutata</taxon>
    </lineage>
</organism>
<dbReference type="SUPFAM" id="SSF53254">
    <property type="entry name" value="Phosphoglycerate mutase-like"/>
    <property type="match status" value="1"/>
</dbReference>
<dbReference type="Gene3D" id="3.40.50.1240">
    <property type="entry name" value="Phosphoglycerate mutase-like"/>
    <property type="match status" value="1"/>
</dbReference>
<protein>
    <submittedName>
        <fullName evidence="1">12045_t:CDS:1</fullName>
    </submittedName>
</protein>
<dbReference type="PANTHER" id="PTHR16469:SF51">
    <property type="entry name" value="TRANSCRIPTION FACTOR TAU 55 KDA SUBUNIT"/>
    <property type="match status" value="1"/>
</dbReference>
<dbReference type="Pfam" id="PF00300">
    <property type="entry name" value="His_Phos_1"/>
    <property type="match status" value="1"/>
</dbReference>
<sequence length="228" mass="26482">MSWDNPDPNDKYAYPTGLNWDPRLTDFGYNQSRELSQYFVVNNIKIDRIYSSPLYRAVETANIIAEKINFRYFSRKCEWCSPRINKLNAGCAPLPLLREFFPRINPTYISISKLPDINETSEELHERLSRTIQGFIEVKEDIRSILIISHATSTFTGVRALIKQIYAMINCATCSLTKCIRNGGNWEIELNGDTSFLSHGSVRNWVFKKEWEDNYDVKEIHKDNGLIN</sequence>
<accession>A0A9N9IH39</accession>
<dbReference type="OrthoDB" id="414418at2759"/>
<evidence type="ECO:0000313" key="2">
    <source>
        <dbReference type="Proteomes" id="UP000789405"/>
    </source>
</evidence>
<name>A0A9N9IH39_9GLOM</name>
<dbReference type="CDD" id="cd07067">
    <property type="entry name" value="HP_PGM_like"/>
    <property type="match status" value="1"/>
</dbReference>
<keyword evidence="2" id="KW-1185">Reference proteome</keyword>
<dbReference type="Proteomes" id="UP000789405">
    <property type="component" value="Unassembled WGS sequence"/>
</dbReference>
<dbReference type="InterPro" id="IPR051710">
    <property type="entry name" value="Phosphatase_SH3-domain"/>
</dbReference>
<dbReference type="AlphaFoldDB" id="A0A9N9IH39"/>
<evidence type="ECO:0000313" key="1">
    <source>
        <dbReference type="EMBL" id="CAG8733359.1"/>
    </source>
</evidence>
<dbReference type="InterPro" id="IPR013078">
    <property type="entry name" value="His_Pase_superF_clade-1"/>
</dbReference>
<dbReference type="PANTHER" id="PTHR16469">
    <property type="entry name" value="UBIQUITIN-ASSOCIATED AND SH3 DOMAIN-CONTAINING BA-RELATED"/>
    <property type="match status" value="1"/>
</dbReference>
<comment type="caution">
    <text evidence="1">The sequence shown here is derived from an EMBL/GenBank/DDBJ whole genome shotgun (WGS) entry which is preliminary data.</text>
</comment>
<dbReference type="EMBL" id="CAJVPY010012325">
    <property type="protein sequence ID" value="CAG8733359.1"/>
    <property type="molecule type" value="Genomic_DNA"/>
</dbReference>
<reference evidence="1" key="1">
    <citation type="submission" date="2021-06" db="EMBL/GenBank/DDBJ databases">
        <authorList>
            <person name="Kallberg Y."/>
            <person name="Tangrot J."/>
            <person name="Rosling A."/>
        </authorList>
    </citation>
    <scope>NUCLEOTIDE SEQUENCE</scope>
    <source>
        <strain evidence="1">MA453B</strain>
    </source>
</reference>
<gene>
    <name evidence="1" type="ORF">DERYTH_LOCUS15322</name>
</gene>
<dbReference type="InterPro" id="IPR029033">
    <property type="entry name" value="His_PPase_superfam"/>
</dbReference>
<proteinExistence type="predicted"/>